<accession>A0ABD2AIB1</accession>
<gene>
    <name evidence="1" type="ORF">V1478_010638</name>
</gene>
<dbReference type="EMBL" id="JAUDFV010000147">
    <property type="protein sequence ID" value="KAL2720372.1"/>
    <property type="molecule type" value="Genomic_DNA"/>
</dbReference>
<reference evidence="1 2" key="1">
    <citation type="journal article" date="2024" name="Ann. Entomol. Soc. Am.">
        <title>Genomic analyses of the southern and eastern yellowjacket wasps (Hymenoptera: Vespidae) reveal evolutionary signatures of social life.</title>
        <authorList>
            <person name="Catto M.A."/>
            <person name="Caine P.B."/>
            <person name="Orr S.E."/>
            <person name="Hunt B.G."/>
            <person name="Goodisman M.A.D."/>
        </authorList>
    </citation>
    <scope>NUCLEOTIDE SEQUENCE [LARGE SCALE GENOMIC DNA]</scope>
    <source>
        <strain evidence="1">233</strain>
        <tissue evidence="1">Head and thorax</tissue>
    </source>
</reference>
<dbReference type="Proteomes" id="UP001607302">
    <property type="component" value="Unassembled WGS sequence"/>
</dbReference>
<proteinExistence type="predicted"/>
<comment type="caution">
    <text evidence="1">The sequence shown here is derived from an EMBL/GenBank/DDBJ whole genome shotgun (WGS) entry which is preliminary data.</text>
</comment>
<evidence type="ECO:0000313" key="2">
    <source>
        <dbReference type="Proteomes" id="UP001607302"/>
    </source>
</evidence>
<organism evidence="1 2">
    <name type="scientific">Vespula squamosa</name>
    <name type="common">Southern yellow jacket</name>
    <name type="synonym">Wasp</name>
    <dbReference type="NCBI Taxonomy" id="30214"/>
    <lineage>
        <taxon>Eukaryota</taxon>
        <taxon>Metazoa</taxon>
        <taxon>Ecdysozoa</taxon>
        <taxon>Arthropoda</taxon>
        <taxon>Hexapoda</taxon>
        <taxon>Insecta</taxon>
        <taxon>Pterygota</taxon>
        <taxon>Neoptera</taxon>
        <taxon>Endopterygota</taxon>
        <taxon>Hymenoptera</taxon>
        <taxon>Apocrita</taxon>
        <taxon>Aculeata</taxon>
        <taxon>Vespoidea</taxon>
        <taxon>Vespidae</taxon>
        <taxon>Vespinae</taxon>
        <taxon>Vespula</taxon>
    </lineage>
</organism>
<evidence type="ECO:0000313" key="1">
    <source>
        <dbReference type="EMBL" id="KAL2720372.1"/>
    </source>
</evidence>
<name>A0ABD2AIB1_VESSQ</name>
<feature type="non-terminal residue" evidence="1">
    <location>
        <position position="128"/>
    </location>
</feature>
<protein>
    <submittedName>
        <fullName evidence="1">Uncharacterized protein</fullName>
    </submittedName>
</protein>
<sequence length="128" mass="15067">MTLFTYFSISDTYFVKNFPRFLRSLEHFPPKIRPSLTSFSRTSLTVLRQWKTKGYHCAMKNLLPVPFGRSCTFSRWKYLNHVTFGALLRSRDTRRKSQISRQIKTSEVLTTPFLEGLNIDLFLTLLAH</sequence>
<dbReference type="AlphaFoldDB" id="A0ABD2AIB1"/>
<keyword evidence="2" id="KW-1185">Reference proteome</keyword>